<dbReference type="RefSeq" id="WP_008801092.1">
    <property type="nucleotide sequence ID" value="NZ_KQ956517.1"/>
</dbReference>
<dbReference type="PATRIC" id="fig|134605.3.peg.474"/>
<protein>
    <submittedName>
        <fullName evidence="1">Cof-like hydrolase</fullName>
    </submittedName>
</protein>
<dbReference type="PANTHER" id="PTHR10000">
    <property type="entry name" value="PHOSPHOSERINE PHOSPHATASE"/>
    <property type="match status" value="1"/>
</dbReference>
<dbReference type="PANTHER" id="PTHR10000:SF8">
    <property type="entry name" value="HAD SUPERFAMILY HYDROLASE-LIKE, TYPE 3"/>
    <property type="match status" value="1"/>
</dbReference>
<dbReference type="InterPro" id="IPR023214">
    <property type="entry name" value="HAD_sf"/>
</dbReference>
<dbReference type="SFLD" id="SFLDS00003">
    <property type="entry name" value="Haloacid_Dehalogenase"/>
    <property type="match status" value="1"/>
</dbReference>
<dbReference type="NCBIfam" id="TIGR00099">
    <property type="entry name" value="Cof-subfamily"/>
    <property type="match status" value="1"/>
</dbReference>
<dbReference type="GO" id="GO:0005829">
    <property type="term" value="C:cytosol"/>
    <property type="evidence" value="ECO:0007669"/>
    <property type="project" value="TreeGrafter"/>
</dbReference>
<dbReference type="InterPro" id="IPR036412">
    <property type="entry name" value="HAD-like_sf"/>
</dbReference>
<gene>
    <name evidence="1" type="ORF">HMPREF3206_00472</name>
</gene>
<reference evidence="2" key="1">
    <citation type="submission" date="2016-01" db="EMBL/GenBank/DDBJ databases">
        <authorList>
            <person name="Mitreva M."/>
            <person name="Pepin K.H."/>
            <person name="Mihindukulasuriya K.A."/>
            <person name="Fulton R."/>
            <person name="Fronick C."/>
            <person name="O'Laughlin M."/>
            <person name="Miner T."/>
            <person name="Herter B."/>
            <person name="Rosa B.A."/>
            <person name="Cordes M."/>
            <person name="Tomlinson C."/>
            <person name="Wollam A."/>
            <person name="Palsikar V.B."/>
            <person name="Mardis E.R."/>
            <person name="Wilson R.K."/>
        </authorList>
    </citation>
    <scope>NUCLEOTIDE SEQUENCE [LARGE SCALE GENOMIC DNA]</scope>
    <source>
        <strain evidence="2">CMW8396</strain>
    </source>
</reference>
<name>A0A133NIP5_9FUSO</name>
<keyword evidence="1" id="KW-0378">Hydrolase</keyword>
<dbReference type="CDD" id="cd07516">
    <property type="entry name" value="HAD_Pase"/>
    <property type="match status" value="1"/>
</dbReference>
<dbReference type="AlphaFoldDB" id="A0A133NIP5"/>
<dbReference type="EMBL" id="LRPX01000021">
    <property type="protein sequence ID" value="KXA16121.1"/>
    <property type="molecule type" value="Genomic_DNA"/>
</dbReference>
<evidence type="ECO:0000313" key="1">
    <source>
        <dbReference type="EMBL" id="KXA16121.1"/>
    </source>
</evidence>
<dbReference type="Proteomes" id="UP000070617">
    <property type="component" value="Unassembled WGS sequence"/>
</dbReference>
<keyword evidence="2" id="KW-1185">Reference proteome</keyword>
<dbReference type="GO" id="GO:0016791">
    <property type="term" value="F:phosphatase activity"/>
    <property type="evidence" value="ECO:0007669"/>
    <property type="project" value="UniProtKB-ARBA"/>
</dbReference>
<organism evidence="1 2">
    <name type="scientific">Fusobacterium equinum</name>
    <dbReference type="NCBI Taxonomy" id="134605"/>
    <lineage>
        <taxon>Bacteria</taxon>
        <taxon>Fusobacteriati</taxon>
        <taxon>Fusobacteriota</taxon>
        <taxon>Fusobacteriia</taxon>
        <taxon>Fusobacteriales</taxon>
        <taxon>Fusobacteriaceae</taxon>
        <taxon>Fusobacterium</taxon>
    </lineage>
</organism>
<dbReference type="InterPro" id="IPR006379">
    <property type="entry name" value="HAD-SF_hydro_IIB"/>
</dbReference>
<dbReference type="Gene3D" id="3.30.1240.10">
    <property type="match status" value="1"/>
</dbReference>
<dbReference type="SFLD" id="SFLDG01140">
    <property type="entry name" value="C2.B:_Phosphomannomutase_and_P"/>
    <property type="match status" value="1"/>
</dbReference>
<dbReference type="STRING" id="134605.HMPREF3206_00472"/>
<dbReference type="SUPFAM" id="SSF56784">
    <property type="entry name" value="HAD-like"/>
    <property type="match status" value="1"/>
</dbReference>
<dbReference type="Gene3D" id="3.40.50.1000">
    <property type="entry name" value="HAD superfamily/HAD-like"/>
    <property type="match status" value="1"/>
</dbReference>
<dbReference type="NCBIfam" id="TIGR01484">
    <property type="entry name" value="HAD-SF-IIB"/>
    <property type="match status" value="1"/>
</dbReference>
<dbReference type="Pfam" id="PF08282">
    <property type="entry name" value="Hydrolase_3"/>
    <property type="match status" value="1"/>
</dbReference>
<evidence type="ECO:0000313" key="2">
    <source>
        <dbReference type="Proteomes" id="UP000070617"/>
    </source>
</evidence>
<proteinExistence type="predicted"/>
<comment type="caution">
    <text evidence="1">The sequence shown here is derived from an EMBL/GenBank/DDBJ whole genome shotgun (WGS) entry which is preliminary data.</text>
</comment>
<sequence length="258" mass="29324">MKWVISDLDGTLLNNDRTVGEKTILGVQNLLKKGYPFVIATGRGFASANTIREKLGVPIYMVCNNGATIYSPKGELIFENYIPVEMVKKVTACLEKYRVDYRGFFQDYYFMPNYGKEDMKRIEYKAVILEKDEDFQILEKILVVDPNTDLLRKIQKELQEEVGEELTITLSSSECLDINSKNCSKAAGIEKVATYLQLHLQDAIAFGDSENDFAMLASVGKAVSMKGTYAAQEKDYEVTEFTNHEDGVIRHLEKYIKF</sequence>
<dbReference type="InterPro" id="IPR000150">
    <property type="entry name" value="Cof"/>
</dbReference>
<accession>A0A133NIP5</accession>
<dbReference type="GO" id="GO:0000287">
    <property type="term" value="F:magnesium ion binding"/>
    <property type="evidence" value="ECO:0007669"/>
    <property type="project" value="TreeGrafter"/>
</dbReference>